<organism evidence="1 2">
    <name type="scientific">Dendroctonus ponderosae</name>
    <name type="common">Mountain pine beetle</name>
    <dbReference type="NCBI Taxonomy" id="77166"/>
    <lineage>
        <taxon>Eukaryota</taxon>
        <taxon>Metazoa</taxon>
        <taxon>Ecdysozoa</taxon>
        <taxon>Arthropoda</taxon>
        <taxon>Hexapoda</taxon>
        <taxon>Insecta</taxon>
        <taxon>Pterygota</taxon>
        <taxon>Neoptera</taxon>
        <taxon>Endopterygota</taxon>
        <taxon>Coleoptera</taxon>
        <taxon>Polyphaga</taxon>
        <taxon>Cucujiformia</taxon>
        <taxon>Curculionidae</taxon>
        <taxon>Scolytinae</taxon>
        <taxon>Dendroctonus</taxon>
    </lineage>
</organism>
<dbReference type="Proteomes" id="UP000019118">
    <property type="component" value="Unassembled WGS sequence"/>
</dbReference>
<name>A0AAR5NZU9_DENPD</name>
<dbReference type="EnsemblMetazoa" id="XM_019898573.1">
    <property type="protein sequence ID" value="XP_019754132.1"/>
    <property type="gene ID" value="LOC109533285"/>
</dbReference>
<evidence type="ECO:0000313" key="2">
    <source>
        <dbReference type="Proteomes" id="UP000019118"/>
    </source>
</evidence>
<reference evidence="2" key="1">
    <citation type="journal article" date="2013" name="Genome Biol.">
        <title>Draft genome of the mountain pine beetle, Dendroctonus ponderosae Hopkins, a major forest pest.</title>
        <authorList>
            <person name="Keeling C.I."/>
            <person name="Yuen M.M."/>
            <person name="Liao N.Y."/>
            <person name="Docking T.R."/>
            <person name="Chan S.K."/>
            <person name="Taylor G.A."/>
            <person name="Palmquist D.L."/>
            <person name="Jackman S.D."/>
            <person name="Nguyen A."/>
            <person name="Li M."/>
            <person name="Henderson H."/>
            <person name="Janes J.K."/>
            <person name="Zhao Y."/>
            <person name="Pandoh P."/>
            <person name="Moore R."/>
            <person name="Sperling F.A."/>
            <person name="Huber D.P."/>
            <person name="Birol I."/>
            <person name="Jones S.J."/>
            <person name="Bohlmann J."/>
        </authorList>
    </citation>
    <scope>NUCLEOTIDE SEQUENCE</scope>
</reference>
<sequence>MSTMWNGEEASCHLLPVCHHWCSMRRRLPGAFKAYTPAPFGSPPQYYYSFSVQVMNRVCLKGQIISDWAFVSAKVKMRHNSFICYVHHFQIGSLKGFYLLEHQNIRKRSSVANSVVHKTLSEEPQGWNTYIHSR</sequence>
<evidence type="ECO:0000313" key="1">
    <source>
        <dbReference type="EnsemblMetazoa" id="XP_019754132.1"/>
    </source>
</evidence>
<protein>
    <submittedName>
        <fullName evidence="1">Uncharacterized protein</fullName>
    </submittedName>
</protein>
<accession>A0AAR5NZU9</accession>
<dbReference type="AlphaFoldDB" id="A0AAR5NZU9"/>
<proteinExistence type="predicted"/>
<keyword evidence="2" id="KW-1185">Reference proteome</keyword>
<reference evidence="1" key="2">
    <citation type="submission" date="2024-08" db="UniProtKB">
        <authorList>
            <consortium name="EnsemblMetazoa"/>
        </authorList>
    </citation>
    <scope>IDENTIFICATION</scope>
</reference>